<dbReference type="GO" id="GO:0046872">
    <property type="term" value="F:metal ion binding"/>
    <property type="evidence" value="ECO:0007669"/>
    <property type="project" value="UniProtKB-KW"/>
</dbReference>
<evidence type="ECO:0000313" key="23">
    <source>
        <dbReference type="EMBL" id="RCK24166.1"/>
    </source>
</evidence>
<name>A0A367VG47_9PROT</name>
<feature type="domain" description="Exonuclease" evidence="22">
    <location>
        <begin position="2"/>
        <end position="173"/>
    </location>
</feature>
<dbReference type="GO" id="GO:0008408">
    <property type="term" value="F:3'-5' exonuclease activity"/>
    <property type="evidence" value="ECO:0007669"/>
    <property type="project" value="TreeGrafter"/>
</dbReference>
<dbReference type="InterPro" id="IPR036397">
    <property type="entry name" value="RNaseH_sf"/>
</dbReference>
<dbReference type="InterPro" id="IPR012337">
    <property type="entry name" value="RNaseH-like_sf"/>
</dbReference>
<dbReference type="EC" id="2.7.7.7" evidence="2 20"/>
<keyword evidence="8 19" id="KW-0479">Metal-binding</keyword>
<dbReference type="InterPro" id="IPR006054">
    <property type="entry name" value="DnaQ"/>
</dbReference>
<comment type="cofactor">
    <cofactor evidence="1 20">
        <name>Mn(2+)</name>
        <dbReference type="ChEBI" id="CHEBI:29035"/>
    </cofactor>
</comment>
<dbReference type="GO" id="GO:0045004">
    <property type="term" value="P:DNA replication proofreading"/>
    <property type="evidence" value="ECO:0007669"/>
    <property type="project" value="TreeGrafter"/>
</dbReference>
<keyword evidence="4 20" id="KW-0808">Transferase</keyword>
<sequence>MREIVLDTETTGLDPYADHRLVEIGCIELINHMPTGRQYHQYINPQRPMPKEAFDVHGLGDDFLKEQPVFAEVADDFIEFIGDDSVLVIHNASFDMKFLNAELEWLNKPRIAMERALDTVQMARKKFPGSPVSLDALCRRFKIDNSNRTLHGALLDSDLLAQVYLELLGGRQHGLSLDPNALNGDQDDENGGRRVLGPRGNRLEPRPHVISEQELTAHRAYVEAKIKDALWLGKQEA</sequence>
<feature type="binding site" evidence="19">
    <location>
        <position position="9"/>
    </location>
    <ligand>
        <name>a divalent metal cation</name>
        <dbReference type="ChEBI" id="CHEBI:60240"/>
        <label>1</label>
        <note>catalytic</note>
    </ligand>
</feature>
<reference evidence="23 24" key="1">
    <citation type="submission" date="2014-07" db="EMBL/GenBank/DDBJ databases">
        <title>Draft genome sequence of Thalassospira profundimaris R8-17.</title>
        <authorList>
            <person name="Lai Q."/>
            <person name="Shao Z."/>
        </authorList>
    </citation>
    <scope>NUCLEOTIDE SEQUENCE [LARGE SCALE GENOMIC DNA]</scope>
    <source>
        <strain evidence="23 24">R8-17</strain>
    </source>
</reference>
<dbReference type="GO" id="GO:0005829">
    <property type="term" value="C:cytosol"/>
    <property type="evidence" value="ECO:0007669"/>
    <property type="project" value="TreeGrafter"/>
</dbReference>
<comment type="cofactor">
    <cofactor evidence="19">
        <name>Mg(2+)</name>
        <dbReference type="ChEBI" id="CHEBI:18420"/>
    </cofactor>
    <cofactor evidence="19">
        <name>Mn(2+)</name>
        <dbReference type="ChEBI" id="CHEBI:29035"/>
    </cofactor>
    <text evidence="19">Binds 2 divalent metal cations. Magnesium or manganese.</text>
</comment>
<evidence type="ECO:0000256" key="21">
    <source>
        <dbReference type="SAM" id="MobiDB-lite"/>
    </source>
</evidence>
<evidence type="ECO:0000256" key="4">
    <source>
        <dbReference type="ARBA" id="ARBA00022679"/>
    </source>
</evidence>
<evidence type="ECO:0000256" key="12">
    <source>
        <dbReference type="ARBA" id="ARBA00022932"/>
    </source>
</evidence>
<feature type="binding site" evidence="19">
    <location>
        <position position="156"/>
    </location>
    <ligand>
        <name>a divalent metal cation</name>
        <dbReference type="ChEBI" id="CHEBI:60240"/>
        <label>1</label>
        <note>catalytic</note>
    </ligand>
</feature>
<dbReference type="CDD" id="cd06131">
    <property type="entry name" value="DNA_pol_III_epsilon_Ecoli_like"/>
    <property type="match status" value="1"/>
</dbReference>
<keyword evidence="11 19" id="KW-0460">Magnesium</keyword>
<feature type="binding site" evidence="18">
    <location>
        <position position="9"/>
    </location>
    <ligand>
        <name>substrate</name>
    </ligand>
</feature>
<dbReference type="NCBIfam" id="NF004316">
    <property type="entry name" value="PRK05711.1"/>
    <property type="match status" value="1"/>
</dbReference>
<evidence type="ECO:0000256" key="17">
    <source>
        <dbReference type="PIRSR" id="PIRSR606309-1"/>
    </source>
</evidence>
<dbReference type="GO" id="GO:0003677">
    <property type="term" value="F:DNA binding"/>
    <property type="evidence" value="ECO:0007669"/>
    <property type="project" value="InterPro"/>
</dbReference>
<evidence type="ECO:0000256" key="14">
    <source>
        <dbReference type="ARBA" id="ARBA00025483"/>
    </source>
</evidence>
<feature type="binding site" evidence="18">
    <location>
        <position position="7"/>
    </location>
    <ligand>
        <name>substrate</name>
    </ligand>
</feature>
<dbReference type="SMART" id="SM00479">
    <property type="entry name" value="EXOIII"/>
    <property type="match status" value="1"/>
</dbReference>
<dbReference type="InterPro" id="IPR006309">
    <property type="entry name" value="DnaQ_proteo"/>
</dbReference>
<dbReference type="Gene3D" id="3.30.420.10">
    <property type="entry name" value="Ribonuclease H-like superfamily/Ribonuclease H"/>
    <property type="match status" value="1"/>
</dbReference>
<evidence type="ECO:0000256" key="16">
    <source>
        <dbReference type="ARBA" id="ARBA00049244"/>
    </source>
</evidence>
<comment type="catalytic activity">
    <reaction evidence="16 20">
        <text>DNA(n) + a 2'-deoxyribonucleoside 5'-triphosphate = DNA(n+1) + diphosphate</text>
        <dbReference type="Rhea" id="RHEA:22508"/>
        <dbReference type="Rhea" id="RHEA-COMP:17339"/>
        <dbReference type="Rhea" id="RHEA-COMP:17340"/>
        <dbReference type="ChEBI" id="CHEBI:33019"/>
        <dbReference type="ChEBI" id="CHEBI:61560"/>
        <dbReference type="ChEBI" id="CHEBI:173112"/>
        <dbReference type="EC" id="2.7.7.7"/>
    </reaction>
</comment>
<evidence type="ECO:0000256" key="1">
    <source>
        <dbReference type="ARBA" id="ARBA00001936"/>
    </source>
</evidence>
<keyword evidence="13 19" id="KW-0464">Manganese</keyword>
<dbReference type="RefSeq" id="WP_062957070.1">
    <property type="nucleotide sequence ID" value="NZ_JPWB01000002.1"/>
</dbReference>
<evidence type="ECO:0000256" key="10">
    <source>
        <dbReference type="ARBA" id="ARBA00022839"/>
    </source>
</evidence>
<dbReference type="AlphaFoldDB" id="A0A367VG47"/>
<dbReference type="SUPFAM" id="SSF53098">
    <property type="entry name" value="Ribonuclease H-like"/>
    <property type="match status" value="1"/>
</dbReference>
<proteinExistence type="predicted"/>
<feature type="region of interest" description="Disordered" evidence="21">
    <location>
        <begin position="178"/>
        <end position="205"/>
    </location>
</feature>
<feature type="binding site" evidence="19">
    <location>
        <position position="7"/>
    </location>
    <ligand>
        <name>a divalent metal cation</name>
        <dbReference type="ChEBI" id="CHEBI:60240"/>
        <label>1</label>
        <note>catalytic</note>
    </ligand>
</feature>
<feature type="active site" description="Proton acceptor" evidence="17">
    <location>
        <position position="151"/>
    </location>
</feature>
<dbReference type="GO" id="GO:0003887">
    <property type="term" value="F:DNA-directed DNA polymerase activity"/>
    <property type="evidence" value="ECO:0007669"/>
    <property type="project" value="UniProtKB-KW"/>
</dbReference>
<evidence type="ECO:0000256" key="3">
    <source>
        <dbReference type="ARBA" id="ARBA00020352"/>
    </source>
</evidence>
<evidence type="ECO:0000259" key="22">
    <source>
        <dbReference type="SMART" id="SM00479"/>
    </source>
</evidence>
<dbReference type="Pfam" id="PF00929">
    <property type="entry name" value="RNase_T"/>
    <property type="match status" value="1"/>
</dbReference>
<evidence type="ECO:0000256" key="19">
    <source>
        <dbReference type="PIRSR" id="PIRSR606309-3"/>
    </source>
</evidence>
<keyword evidence="9 20" id="KW-0378">Hydrolase</keyword>
<evidence type="ECO:0000256" key="9">
    <source>
        <dbReference type="ARBA" id="ARBA00022801"/>
    </source>
</evidence>
<evidence type="ECO:0000256" key="6">
    <source>
        <dbReference type="ARBA" id="ARBA00022705"/>
    </source>
</evidence>
<keyword evidence="10 20" id="KW-0269">Exonuclease</keyword>
<dbReference type="Proteomes" id="UP000253061">
    <property type="component" value="Unassembled WGS sequence"/>
</dbReference>
<keyword evidence="12 20" id="KW-0239">DNA-directed DNA polymerase</keyword>
<evidence type="ECO:0000256" key="18">
    <source>
        <dbReference type="PIRSR" id="PIRSR606309-2"/>
    </source>
</evidence>
<evidence type="ECO:0000256" key="8">
    <source>
        <dbReference type="ARBA" id="ARBA00022723"/>
    </source>
</evidence>
<evidence type="ECO:0000256" key="20">
    <source>
        <dbReference type="RuleBase" id="RU364087"/>
    </source>
</evidence>
<evidence type="ECO:0000256" key="5">
    <source>
        <dbReference type="ARBA" id="ARBA00022695"/>
    </source>
</evidence>
<keyword evidence="6 20" id="KW-0235">DNA replication</keyword>
<comment type="function">
    <text evidence="14 20">DNA polymerase III is a complex, multichain enzyme responsible for most of the replicative synthesis in bacteria. The epsilon subunit contain the editing function and is a proofreading 3'-5' exonuclease.</text>
</comment>
<evidence type="ECO:0000256" key="15">
    <source>
        <dbReference type="ARBA" id="ARBA00026073"/>
    </source>
</evidence>
<dbReference type="InterPro" id="IPR013520">
    <property type="entry name" value="Ribonucl_H"/>
</dbReference>
<comment type="caution">
    <text evidence="23">The sequence shown here is derived from an EMBL/GenBank/DDBJ whole genome shotgun (WGS) entry which is preliminary data.</text>
</comment>
<dbReference type="PANTHER" id="PTHR30231:SF41">
    <property type="entry name" value="DNA POLYMERASE III SUBUNIT EPSILON"/>
    <property type="match status" value="1"/>
</dbReference>
<keyword evidence="7 20" id="KW-0540">Nuclease</keyword>
<dbReference type="NCBIfam" id="TIGR01406">
    <property type="entry name" value="dnaQ_proteo"/>
    <property type="match status" value="1"/>
</dbReference>
<evidence type="ECO:0000256" key="2">
    <source>
        <dbReference type="ARBA" id="ARBA00012417"/>
    </source>
</evidence>
<protein>
    <recommendedName>
        <fullName evidence="3 20">DNA polymerase III subunit epsilon</fullName>
        <ecNumber evidence="2 20">2.7.7.7</ecNumber>
    </recommendedName>
</protein>
<evidence type="ECO:0000313" key="24">
    <source>
        <dbReference type="Proteomes" id="UP000253061"/>
    </source>
</evidence>
<dbReference type="PANTHER" id="PTHR30231">
    <property type="entry name" value="DNA POLYMERASE III SUBUNIT EPSILON"/>
    <property type="match status" value="1"/>
</dbReference>
<feature type="binding site" evidence="18">
    <location>
        <position position="57"/>
    </location>
    <ligand>
        <name>substrate</name>
    </ligand>
</feature>
<keyword evidence="5 20" id="KW-0548">Nucleotidyltransferase</keyword>
<dbReference type="NCBIfam" id="TIGR00573">
    <property type="entry name" value="dnaq"/>
    <property type="match status" value="1"/>
</dbReference>
<comment type="subunit">
    <text evidence="15 20">DNA polymerase III contains a core (composed of alpha, epsilon and theta chains) that associates with a tau subunit. This core dimerizes to form the POLIII' complex. PolIII' associates with the gamma complex (composed of gamma, delta, delta', psi and chi chains) and with the beta chain to form the complete DNA polymerase III complex.</text>
</comment>
<accession>A0A367VG47</accession>
<evidence type="ECO:0000256" key="11">
    <source>
        <dbReference type="ARBA" id="ARBA00022842"/>
    </source>
</evidence>
<dbReference type="FunFam" id="3.30.420.10:FF:000012">
    <property type="entry name" value="DNA polymerase III subunit epsilon"/>
    <property type="match status" value="1"/>
</dbReference>
<evidence type="ECO:0000256" key="7">
    <source>
        <dbReference type="ARBA" id="ARBA00022722"/>
    </source>
</evidence>
<organism evidence="23 24">
    <name type="scientific">Thalassospira profundimaris</name>
    <dbReference type="NCBI Taxonomy" id="502049"/>
    <lineage>
        <taxon>Bacteria</taxon>
        <taxon>Pseudomonadati</taxon>
        <taxon>Pseudomonadota</taxon>
        <taxon>Alphaproteobacteria</taxon>
        <taxon>Rhodospirillales</taxon>
        <taxon>Thalassospiraceae</taxon>
        <taxon>Thalassospira</taxon>
    </lineage>
</organism>
<feature type="binding site" evidence="18">
    <location>
        <position position="156"/>
    </location>
    <ligand>
        <name>substrate</name>
    </ligand>
</feature>
<gene>
    <name evidence="20" type="primary">dnaQ</name>
    <name evidence="23" type="ORF">TH6_05500</name>
</gene>
<feature type="binding site" evidence="18">
    <location>
        <position position="52"/>
    </location>
    <ligand>
        <name>substrate</name>
    </ligand>
</feature>
<dbReference type="EMBL" id="JPWB01000002">
    <property type="protein sequence ID" value="RCK24166.1"/>
    <property type="molecule type" value="Genomic_DNA"/>
</dbReference>
<evidence type="ECO:0000256" key="13">
    <source>
        <dbReference type="ARBA" id="ARBA00023211"/>
    </source>
</evidence>